<dbReference type="Proteomes" id="UP000539350">
    <property type="component" value="Unassembled WGS sequence"/>
</dbReference>
<keyword evidence="1" id="KW-0472">Membrane</keyword>
<evidence type="ECO:0000313" key="2">
    <source>
        <dbReference type="EMBL" id="MBA6411584.1"/>
    </source>
</evidence>
<organism evidence="2 3">
    <name type="scientific">Sediminihaliea albiluteola</name>
    <dbReference type="NCBI Taxonomy" id="2758564"/>
    <lineage>
        <taxon>Bacteria</taxon>
        <taxon>Pseudomonadati</taxon>
        <taxon>Pseudomonadota</taxon>
        <taxon>Gammaproteobacteria</taxon>
        <taxon>Cellvibrionales</taxon>
        <taxon>Halieaceae</taxon>
        <taxon>Sediminihaliea</taxon>
    </lineage>
</organism>
<feature type="transmembrane region" description="Helical" evidence="1">
    <location>
        <begin position="87"/>
        <end position="112"/>
    </location>
</feature>
<name>A0A7W2TTF6_9GAMM</name>
<protein>
    <submittedName>
        <fullName evidence="2">Uncharacterized protein</fullName>
    </submittedName>
</protein>
<gene>
    <name evidence="2" type="ORF">H2508_00425</name>
</gene>
<keyword evidence="1" id="KW-0812">Transmembrane</keyword>
<evidence type="ECO:0000256" key="1">
    <source>
        <dbReference type="SAM" id="Phobius"/>
    </source>
</evidence>
<accession>A0A7W2TTF6</accession>
<feature type="transmembrane region" description="Helical" evidence="1">
    <location>
        <begin position="253"/>
        <end position="276"/>
    </location>
</feature>
<feature type="transmembrane region" description="Helical" evidence="1">
    <location>
        <begin position="15"/>
        <end position="41"/>
    </location>
</feature>
<evidence type="ECO:0000313" key="3">
    <source>
        <dbReference type="Proteomes" id="UP000539350"/>
    </source>
</evidence>
<feature type="transmembrane region" description="Helical" evidence="1">
    <location>
        <begin position="192"/>
        <end position="212"/>
    </location>
</feature>
<dbReference type="AlphaFoldDB" id="A0A7W2TTF6"/>
<feature type="transmembrane region" description="Helical" evidence="1">
    <location>
        <begin position="48"/>
        <end position="67"/>
    </location>
</feature>
<keyword evidence="3" id="KW-1185">Reference proteome</keyword>
<sequence length="297" mass="31872">MKALAEFVMRGRFQALLVTMACAGSLMLCWLSAAVVALVTLRKGTAQGAWLLLWAVLPAGALLLFLGDSGPLALLLSTTALAVVLRSTLSLPFAVLSTVPLGVLSGLALLLFGQGMLEQMVGFFDQFLSSLEQQLSGSGDSAVELLRPTALQIAGMMGAANAIVALACLMLARWWQAMLYNPGGFAKEFRALYFPPVVAAVLSVAALALVGLGIEYRSWAVIVLIPFGFAGLALVHARVAWRGQGTGWLLGFYLAWLFFDPLKLLVVFAAIADSWFKFRQRWVSKSDAPNDSDEDQN</sequence>
<dbReference type="EMBL" id="JACFXU010000008">
    <property type="protein sequence ID" value="MBA6411584.1"/>
    <property type="molecule type" value="Genomic_DNA"/>
</dbReference>
<proteinExistence type="predicted"/>
<reference evidence="2 3" key="1">
    <citation type="submission" date="2020-07" db="EMBL/GenBank/DDBJ databases">
        <title>Halieaceae bacterium, F7430, whole genome shotgun sequencing project.</title>
        <authorList>
            <person name="Jiang S."/>
            <person name="Liu Z.W."/>
            <person name="Du Z.J."/>
        </authorList>
    </citation>
    <scope>NUCLEOTIDE SEQUENCE [LARGE SCALE GENOMIC DNA]</scope>
    <source>
        <strain evidence="2 3">F7430</strain>
    </source>
</reference>
<feature type="transmembrane region" description="Helical" evidence="1">
    <location>
        <begin position="219"/>
        <end position="241"/>
    </location>
</feature>
<comment type="caution">
    <text evidence="2">The sequence shown here is derived from an EMBL/GenBank/DDBJ whole genome shotgun (WGS) entry which is preliminary data.</text>
</comment>
<feature type="transmembrane region" description="Helical" evidence="1">
    <location>
        <begin position="153"/>
        <end position="172"/>
    </location>
</feature>
<keyword evidence="1" id="KW-1133">Transmembrane helix</keyword>